<dbReference type="SUPFAM" id="SSF48371">
    <property type="entry name" value="ARM repeat"/>
    <property type="match status" value="1"/>
</dbReference>
<protein>
    <submittedName>
        <fullName evidence="3">HEAT repeat protein</fullName>
    </submittedName>
</protein>
<proteinExistence type="predicted"/>
<feature type="transmembrane region" description="Helical" evidence="2">
    <location>
        <begin position="12"/>
        <end position="33"/>
    </location>
</feature>
<dbReference type="PROSITE" id="PS50077">
    <property type="entry name" value="HEAT_REPEAT"/>
    <property type="match status" value="1"/>
</dbReference>
<comment type="function">
    <text evidence="1">Catalyzes the hydroxylation of the N(6)-(4-aminobutyl)-L-lysine intermediate produced by deoxyhypusine synthase/DHPS on a critical lysine of the eukaryotic translation initiation factor 5A/eIF-5A. This is the second step of the post-translational modification of that lysine into an unusual amino acid residue named hypusine. Hypusination is unique to mature eIF-5A factor and is essential for its function.</text>
</comment>
<dbReference type="InterPro" id="IPR021133">
    <property type="entry name" value="HEAT_type_2"/>
</dbReference>
<evidence type="ECO:0000313" key="3">
    <source>
        <dbReference type="EMBL" id="QDV38367.1"/>
    </source>
</evidence>
<dbReference type="InterPro" id="IPR016024">
    <property type="entry name" value="ARM-type_fold"/>
</dbReference>
<sequence>MKFTRVRFRLGLRSLMILVALVSLAVWGAMIIWSPTRRLAQRLRPDQPVYVRREAASTLGSHLIPAWEVDRAVEILIATLDDPSPRVREYAGVGLHQVGPRAGRATPHLFPLLGDEDRYVRYVAARALASIAPPPSPYTKEVVAALERMLDDPDEGVRRAAAESLVELGANEKAVPIVLDALISEDESLRSWAQVTIGRARVPGPFADRLILELGADESRRREFALFILQQVAPTKAFPALRALVEDDRPEIRRWAAEQLDRLTPHRGEVAAGPAS</sequence>
<dbReference type="SMART" id="SM00567">
    <property type="entry name" value="EZ_HEAT"/>
    <property type="match status" value="5"/>
</dbReference>
<dbReference type="KEGG" id="tpla:ElP_63220"/>
<keyword evidence="2" id="KW-0472">Membrane</keyword>
<dbReference type="PANTHER" id="PTHR12697">
    <property type="entry name" value="PBS LYASE HEAT-LIKE PROTEIN"/>
    <property type="match status" value="1"/>
</dbReference>
<name>A0A518HC10_9BACT</name>
<organism evidence="3 4">
    <name type="scientific">Tautonia plasticadhaerens</name>
    <dbReference type="NCBI Taxonomy" id="2527974"/>
    <lineage>
        <taxon>Bacteria</taxon>
        <taxon>Pseudomonadati</taxon>
        <taxon>Planctomycetota</taxon>
        <taxon>Planctomycetia</taxon>
        <taxon>Isosphaerales</taxon>
        <taxon>Isosphaeraceae</taxon>
        <taxon>Tautonia</taxon>
    </lineage>
</organism>
<dbReference type="AlphaFoldDB" id="A0A518HC10"/>
<dbReference type="GO" id="GO:0016491">
    <property type="term" value="F:oxidoreductase activity"/>
    <property type="evidence" value="ECO:0007669"/>
    <property type="project" value="TreeGrafter"/>
</dbReference>
<accession>A0A518HC10</accession>
<dbReference type="EMBL" id="CP036426">
    <property type="protein sequence ID" value="QDV38367.1"/>
    <property type="molecule type" value="Genomic_DNA"/>
</dbReference>
<dbReference type="PANTHER" id="PTHR12697:SF5">
    <property type="entry name" value="DEOXYHYPUSINE HYDROXYLASE"/>
    <property type="match status" value="1"/>
</dbReference>
<dbReference type="Proteomes" id="UP000317835">
    <property type="component" value="Chromosome"/>
</dbReference>
<dbReference type="Gene3D" id="1.25.10.10">
    <property type="entry name" value="Leucine-rich Repeat Variant"/>
    <property type="match status" value="2"/>
</dbReference>
<evidence type="ECO:0000313" key="4">
    <source>
        <dbReference type="Proteomes" id="UP000317835"/>
    </source>
</evidence>
<keyword evidence="2" id="KW-1133">Transmembrane helix</keyword>
<evidence type="ECO:0000256" key="2">
    <source>
        <dbReference type="SAM" id="Phobius"/>
    </source>
</evidence>
<evidence type="ECO:0000256" key="1">
    <source>
        <dbReference type="ARBA" id="ARBA00045876"/>
    </source>
</evidence>
<dbReference type="RefSeq" id="WP_197446505.1">
    <property type="nucleotide sequence ID" value="NZ_CP036426.1"/>
</dbReference>
<dbReference type="Pfam" id="PF13646">
    <property type="entry name" value="HEAT_2"/>
    <property type="match status" value="1"/>
</dbReference>
<dbReference type="InterPro" id="IPR011989">
    <property type="entry name" value="ARM-like"/>
</dbReference>
<keyword evidence="2" id="KW-0812">Transmembrane</keyword>
<gene>
    <name evidence="3" type="ORF">ElP_63220</name>
</gene>
<reference evidence="3 4" key="1">
    <citation type="submission" date="2019-02" db="EMBL/GenBank/DDBJ databases">
        <title>Deep-cultivation of Planctomycetes and their phenomic and genomic characterization uncovers novel biology.</title>
        <authorList>
            <person name="Wiegand S."/>
            <person name="Jogler M."/>
            <person name="Boedeker C."/>
            <person name="Pinto D."/>
            <person name="Vollmers J."/>
            <person name="Rivas-Marin E."/>
            <person name="Kohn T."/>
            <person name="Peeters S.H."/>
            <person name="Heuer A."/>
            <person name="Rast P."/>
            <person name="Oberbeckmann S."/>
            <person name="Bunk B."/>
            <person name="Jeske O."/>
            <person name="Meyerdierks A."/>
            <person name="Storesund J.E."/>
            <person name="Kallscheuer N."/>
            <person name="Luecker S."/>
            <person name="Lage O.M."/>
            <person name="Pohl T."/>
            <person name="Merkel B.J."/>
            <person name="Hornburger P."/>
            <person name="Mueller R.-W."/>
            <person name="Bruemmer F."/>
            <person name="Labrenz M."/>
            <person name="Spormann A.M."/>
            <person name="Op den Camp H."/>
            <person name="Overmann J."/>
            <person name="Amann R."/>
            <person name="Jetten M.S.M."/>
            <person name="Mascher T."/>
            <person name="Medema M.H."/>
            <person name="Devos D.P."/>
            <person name="Kaster A.-K."/>
            <person name="Ovreas L."/>
            <person name="Rohde M."/>
            <person name="Galperin M.Y."/>
            <person name="Jogler C."/>
        </authorList>
    </citation>
    <scope>NUCLEOTIDE SEQUENCE [LARGE SCALE GENOMIC DNA]</scope>
    <source>
        <strain evidence="3 4">ElP</strain>
    </source>
</reference>
<dbReference type="InterPro" id="IPR004155">
    <property type="entry name" value="PBS_lyase_HEAT"/>
</dbReference>
<keyword evidence="4" id="KW-1185">Reference proteome</keyword>